<name>M7XXZ5_9BACT</name>
<evidence type="ECO:0000313" key="1">
    <source>
        <dbReference type="EMBL" id="EMS33347.1"/>
    </source>
</evidence>
<keyword evidence="2" id="KW-1185">Reference proteome</keyword>
<evidence type="ECO:0000313" key="2">
    <source>
        <dbReference type="Proteomes" id="UP000010953"/>
    </source>
</evidence>
<proteinExistence type="predicted"/>
<comment type="caution">
    <text evidence="1">The sequence shown here is derived from an EMBL/GenBank/DDBJ whole genome shotgun (WGS) entry which is preliminary data.</text>
</comment>
<accession>M7XXZ5</accession>
<dbReference type="InParanoid" id="M7XXZ5"/>
<protein>
    <submittedName>
        <fullName evidence="1">Uncharacterized protein</fullName>
    </submittedName>
</protein>
<gene>
    <name evidence="1" type="ORF">C943_00625</name>
</gene>
<reference evidence="1" key="1">
    <citation type="submission" date="2013-01" db="EMBL/GenBank/DDBJ databases">
        <title>Genome assembly of Mariniradius saccharolyticus AK6.</title>
        <authorList>
            <person name="Vaidya B."/>
            <person name="Khatri I."/>
            <person name="Tanuku N.R.S."/>
            <person name="Subramanian S."/>
            <person name="Pinnaka A."/>
        </authorList>
    </citation>
    <scope>NUCLEOTIDE SEQUENCE [LARGE SCALE GENOMIC DNA]</scope>
    <source>
        <strain evidence="1">AK6</strain>
    </source>
</reference>
<dbReference type="AlphaFoldDB" id="M7XXZ5"/>
<organism evidence="1 2">
    <name type="scientific">Mariniradius saccharolyticus AK6</name>
    <dbReference type="NCBI Taxonomy" id="1239962"/>
    <lineage>
        <taxon>Bacteria</taxon>
        <taxon>Pseudomonadati</taxon>
        <taxon>Bacteroidota</taxon>
        <taxon>Cytophagia</taxon>
        <taxon>Cytophagales</taxon>
        <taxon>Cyclobacteriaceae</taxon>
        <taxon>Mariniradius</taxon>
    </lineage>
</organism>
<dbReference type="EMBL" id="AMZY02000010">
    <property type="protein sequence ID" value="EMS33347.1"/>
    <property type="molecule type" value="Genomic_DNA"/>
</dbReference>
<dbReference type="Proteomes" id="UP000010953">
    <property type="component" value="Unassembled WGS sequence"/>
</dbReference>
<sequence>MGVFFASSPLPFLKSEGAGDAGSTLGDAWAKLFFLNPPVPKPPS</sequence>